<keyword evidence="2" id="KW-0963">Cytoplasm</keyword>
<dbReference type="OrthoDB" id="9786347at2"/>
<evidence type="ECO:0000313" key="6">
    <source>
        <dbReference type="Proteomes" id="UP000294914"/>
    </source>
</evidence>
<keyword evidence="3" id="KW-0808">Transferase</keyword>
<dbReference type="PIRSF" id="PIRSF006223">
    <property type="entry name" value="DsrC_TusE"/>
    <property type="match status" value="1"/>
</dbReference>
<dbReference type="PANTHER" id="PTHR37010">
    <property type="entry name" value="SULFURTRANSFERASE TUSE"/>
    <property type="match status" value="1"/>
</dbReference>
<dbReference type="GO" id="GO:0005737">
    <property type="term" value="C:cytoplasm"/>
    <property type="evidence" value="ECO:0007669"/>
    <property type="project" value="UniProtKB-SubCell"/>
</dbReference>
<evidence type="ECO:0000256" key="3">
    <source>
        <dbReference type="PIRNR" id="PIRNR006223"/>
    </source>
</evidence>
<accession>A0A4R8IXV5</accession>
<comment type="function">
    <text evidence="3">Part of a sulfur-relay system.</text>
</comment>
<dbReference type="InterPro" id="IPR007453">
    <property type="entry name" value="DsrC/TusE"/>
</dbReference>
<proteinExistence type="inferred from homology"/>
<dbReference type="NCBIfam" id="TIGR03342">
    <property type="entry name" value="dsrC_tusE_dsvC"/>
    <property type="match status" value="1"/>
</dbReference>
<dbReference type="GO" id="GO:0002143">
    <property type="term" value="P:tRNA wobble position uridine thiolation"/>
    <property type="evidence" value="ECO:0007669"/>
    <property type="project" value="TreeGrafter"/>
</dbReference>
<dbReference type="InterPro" id="IPR042072">
    <property type="entry name" value="DsrC-like_C"/>
</dbReference>
<dbReference type="GO" id="GO:0016740">
    <property type="term" value="F:transferase activity"/>
    <property type="evidence" value="ECO:0007669"/>
    <property type="project" value="UniProtKB-KW"/>
</dbReference>
<sequence length="113" mass="12843">MAYELNGKTIETNENGYLLDHNEWNEELAQVIANEEGLGELTEKHWDIINYLRDEYINNASNQPNERTILKAMGEKWGAKIGQKDTFSLFPKMPSKQGGKVAGLPESRRKGGY</sequence>
<evidence type="ECO:0000256" key="4">
    <source>
        <dbReference type="SAM" id="MobiDB-lite"/>
    </source>
</evidence>
<feature type="region of interest" description="Disordered" evidence="4">
    <location>
        <begin position="88"/>
        <end position="113"/>
    </location>
</feature>
<dbReference type="EMBL" id="SOQX01000002">
    <property type="protein sequence ID" value="TDY02747.1"/>
    <property type="molecule type" value="Genomic_DNA"/>
</dbReference>
<comment type="subcellular location">
    <subcellularLocation>
        <location evidence="1">Cytoplasm</location>
    </subcellularLocation>
</comment>
<dbReference type="Pfam" id="PF04358">
    <property type="entry name" value="DsrC"/>
    <property type="match status" value="1"/>
</dbReference>
<evidence type="ECO:0000313" key="5">
    <source>
        <dbReference type="EMBL" id="TDY02747.1"/>
    </source>
</evidence>
<comment type="similarity">
    <text evidence="3">Belongs to the dsrC/tusE family.</text>
</comment>
<protein>
    <recommendedName>
        <fullName evidence="3">Sulfurtransferase</fullName>
        <ecNumber evidence="3">2.8.1.-</ecNumber>
    </recommendedName>
</protein>
<comment type="caution">
    <text evidence="5">The sequence shown here is derived from an EMBL/GenBank/DDBJ whole genome shotgun (WGS) entry which is preliminary data.</text>
</comment>
<dbReference type="GO" id="GO:0097163">
    <property type="term" value="F:sulfur carrier activity"/>
    <property type="evidence" value="ECO:0007669"/>
    <property type="project" value="TreeGrafter"/>
</dbReference>
<evidence type="ECO:0000256" key="2">
    <source>
        <dbReference type="ARBA" id="ARBA00022490"/>
    </source>
</evidence>
<name>A0A4R8IXV5_9GAMM</name>
<dbReference type="Gene3D" id="3.30.1420.10">
    <property type="match status" value="1"/>
</dbReference>
<dbReference type="InterPro" id="IPR043163">
    <property type="entry name" value="DsrC-like_N"/>
</dbReference>
<dbReference type="RefSeq" id="WP_134081978.1">
    <property type="nucleotide sequence ID" value="NZ_SOQX01000002.1"/>
</dbReference>
<dbReference type="Proteomes" id="UP000294914">
    <property type="component" value="Unassembled WGS sequence"/>
</dbReference>
<dbReference type="InterPro" id="IPR025526">
    <property type="entry name" value="DsrC-like_dom_sf"/>
</dbReference>
<keyword evidence="6" id="KW-1185">Reference proteome</keyword>
<gene>
    <name evidence="5" type="ORF">EDC23_1128</name>
</gene>
<dbReference type="EC" id="2.8.1.-" evidence="3"/>
<organism evidence="5 6">
    <name type="scientific">Thiohalophilus thiocyanatoxydans</name>
    <dbReference type="NCBI Taxonomy" id="381308"/>
    <lineage>
        <taxon>Bacteria</taxon>
        <taxon>Pseudomonadati</taxon>
        <taxon>Pseudomonadota</taxon>
        <taxon>Gammaproteobacteria</taxon>
        <taxon>Thiohalomonadales</taxon>
        <taxon>Thiohalophilaceae</taxon>
        <taxon>Thiohalophilus</taxon>
    </lineage>
</organism>
<dbReference type="PANTHER" id="PTHR37010:SF1">
    <property type="entry name" value="SULFURTRANSFERASE TUSE"/>
    <property type="match status" value="1"/>
</dbReference>
<reference evidence="5 6" key="1">
    <citation type="submission" date="2019-03" db="EMBL/GenBank/DDBJ databases">
        <title>Genomic Encyclopedia of Type Strains, Phase IV (KMG-IV): sequencing the most valuable type-strain genomes for metagenomic binning, comparative biology and taxonomic classification.</title>
        <authorList>
            <person name="Goeker M."/>
        </authorList>
    </citation>
    <scope>NUCLEOTIDE SEQUENCE [LARGE SCALE GENOMIC DNA]</scope>
    <source>
        <strain evidence="5 6">DSM 16326</strain>
    </source>
</reference>
<dbReference type="SUPFAM" id="SSF69721">
    <property type="entry name" value="DsrC, the gamma subunit of dissimilatory sulfite reductase"/>
    <property type="match status" value="1"/>
</dbReference>
<dbReference type="AlphaFoldDB" id="A0A4R8IXV5"/>
<dbReference type="Gene3D" id="1.10.10.370">
    <property type="entry name" value="DsrC-like protein, C-terminal domain"/>
    <property type="match status" value="1"/>
</dbReference>
<evidence type="ECO:0000256" key="1">
    <source>
        <dbReference type="ARBA" id="ARBA00004496"/>
    </source>
</evidence>